<organism evidence="3 4">
    <name type="scientific">Steinernema glaseri</name>
    <dbReference type="NCBI Taxonomy" id="37863"/>
    <lineage>
        <taxon>Eukaryota</taxon>
        <taxon>Metazoa</taxon>
        <taxon>Ecdysozoa</taxon>
        <taxon>Nematoda</taxon>
        <taxon>Chromadorea</taxon>
        <taxon>Rhabditida</taxon>
        <taxon>Tylenchina</taxon>
        <taxon>Panagrolaimomorpha</taxon>
        <taxon>Strongyloidoidea</taxon>
        <taxon>Steinernematidae</taxon>
        <taxon>Steinernema</taxon>
    </lineage>
</organism>
<feature type="compositionally biased region" description="Polar residues" evidence="2">
    <location>
        <begin position="762"/>
        <end position="771"/>
    </location>
</feature>
<protein>
    <submittedName>
        <fullName evidence="4">t-SNARE coiled-coil homology domain-containing protein</fullName>
    </submittedName>
</protein>
<keyword evidence="1" id="KW-0175">Coiled coil</keyword>
<dbReference type="Proteomes" id="UP000095287">
    <property type="component" value="Unplaced"/>
</dbReference>
<feature type="coiled-coil region" evidence="1">
    <location>
        <begin position="199"/>
        <end position="233"/>
    </location>
</feature>
<feature type="compositionally biased region" description="Low complexity" evidence="2">
    <location>
        <begin position="8"/>
        <end position="20"/>
    </location>
</feature>
<reference evidence="4" key="1">
    <citation type="submission" date="2016-11" db="UniProtKB">
        <authorList>
            <consortium name="WormBaseParasite"/>
        </authorList>
    </citation>
    <scope>IDENTIFICATION</scope>
</reference>
<feature type="region of interest" description="Disordered" evidence="2">
    <location>
        <begin position="125"/>
        <end position="190"/>
    </location>
</feature>
<feature type="compositionally biased region" description="Polar residues" evidence="2">
    <location>
        <begin position="686"/>
        <end position="695"/>
    </location>
</feature>
<proteinExistence type="predicted"/>
<dbReference type="WBParaSite" id="L893_g483.t1">
    <property type="protein sequence ID" value="L893_g483.t1"/>
    <property type="gene ID" value="L893_g483"/>
</dbReference>
<evidence type="ECO:0000313" key="4">
    <source>
        <dbReference type="WBParaSite" id="L893_g483.t1"/>
    </source>
</evidence>
<feature type="compositionally biased region" description="Basic and acidic residues" evidence="2">
    <location>
        <begin position="557"/>
        <end position="567"/>
    </location>
</feature>
<evidence type="ECO:0000256" key="1">
    <source>
        <dbReference type="SAM" id="Coils"/>
    </source>
</evidence>
<feature type="region of interest" description="Disordered" evidence="2">
    <location>
        <begin position="681"/>
        <end position="821"/>
    </location>
</feature>
<feature type="region of interest" description="Disordered" evidence="2">
    <location>
        <begin position="1"/>
        <end position="26"/>
    </location>
</feature>
<sequence length="850" mass="95877">MVRRSEFSSVSDHTSPSSSSVEPIDMTASRSSFLEFIGLRRKKDNDSVTMRSDSPGDCFFPRVVLKKRKRKISESDSIASGGEKVVLKEDRRKSASLTVSARGTYSIESCLNVDDDKKGKNYSFLRNRGSTDKKQHRLSHYFPSDKDDDRTKKKTRPKSAVYLDPDQLSHLNKPLSSKKNRVGFSSRDTSEDSYAFGREEHLSNENAELKEELAMLRNRNSRLISQLKEKSAQQSHTHTQMTKLQLQMEAMRKRCELNESLDRLSLNNRLIIGPESVIDKVEDRLRHLETDVQNAKAEATKNHHVTINACVKDQNSYQSCLEQVERLQRENFSLLQMHAAEMATHDKAIRQKLDLMPSYDALYSFTMGMVRKLGQLRNSLIDKSNQICRSDLELMNTQSSLLITHAQVERLRLQLHMLHNKSRKRPASYHGEDLLERLTKPELNFLLPFKLHASRLEQQHKCASFNMDSLVENNEQSIETEFLRLFDYARCVSKICDETPAHREKPLSRLESVIVYRNGKKATISPSNSPLLSERRRLPQNQPVGHNMRAPGRYPLLRRENSKESPVSKRPTSLVDPSFDKKTSGSIRKFAEDMKRSQQDTERIPSPNLNLHKLGQLGRSGHVQAVVSSLQDVSNSAIRSPTTTPILTRRINNPDIKYSPQPSALKATVLQHYGLSETRHYDLPPNTVSESSDYGTVNPKRTLASGGLPSTGLQNKLPPQKPGTPNRVLPPTSGAIRPKQPGNPAINLKRNPPVSPRRAYTFRNSVTNRSTESPKRVTSAALEAAHEGTPPSSAPFAQDHSNDVLSVSETSSSAAEKLSRLPRLTAPLTEKAVKKATASWLSRLRPSSRK</sequence>
<feature type="compositionally biased region" description="Polar residues" evidence="2">
    <location>
        <begin position="803"/>
        <end position="814"/>
    </location>
</feature>
<accession>A0A1I8ADK8</accession>
<dbReference type="AlphaFoldDB" id="A0A1I8ADK8"/>
<evidence type="ECO:0000313" key="3">
    <source>
        <dbReference type="Proteomes" id="UP000095287"/>
    </source>
</evidence>
<feature type="region of interest" description="Disordered" evidence="2">
    <location>
        <begin position="524"/>
        <end position="585"/>
    </location>
</feature>
<keyword evidence="3" id="KW-1185">Reference proteome</keyword>
<name>A0A1I8ADK8_9BILA</name>
<evidence type="ECO:0000256" key="2">
    <source>
        <dbReference type="SAM" id="MobiDB-lite"/>
    </source>
</evidence>